<reference evidence="5" key="1">
    <citation type="journal article" date="2021" name="Nat. Commun.">
        <title>Genomic analyses provide insights into spinach domestication and the genetic basis of agronomic traits.</title>
        <authorList>
            <person name="Cai X."/>
            <person name="Sun X."/>
            <person name="Xu C."/>
            <person name="Sun H."/>
            <person name="Wang X."/>
            <person name="Ge C."/>
            <person name="Zhang Z."/>
            <person name="Wang Q."/>
            <person name="Fei Z."/>
            <person name="Jiao C."/>
            <person name="Wang Q."/>
        </authorList>
    </citation>
    <scope>NUCLEOTIDE SEQUENCE [LARGE SCALE GENOMIC DNA]</scope>
    <source>
        <strain evidence="5">cv. Varoflay</strain>
    </source>
</reference>
<sequence length="490" mass="54820">MEAASCSLQVYQVSLTPIRSSPRFLTPLSRISLSSNYRTNNFNLTSSFRVIRLKNRCSISSTPDILVTEGASKEDGKRKDEDLKEREIDLKSWMHSNGLPPCKVVLKEKPSHNSNHRPIHYVAASEELQAGDTAFSVPNSLVVTLEKVLGNETVAELLASNKLSELACLALYLMYEKKQGKKSFWYPYIRELDRQRGRGQLAVESPLLWSESELSYLSGSPVLAEIIVRAEGIKKEYDELDTVWFMAGSLFQGVSLARRFALVPLGPPLLAYKSTCRAMLTAEDDTVQLVVDQSYKAGEPIVVWCGPQPNSKLLINYGFVDEDNPYDRIVVEAALSTEDPQYQEKRMVAQRNGKLSQQSFRVHVGKEKEGVADMLPYLRLGYLSDPAEMHSVITSQGPVCPVSPCVERAVLDQLLDYFKERLLGYSTTLMEDNSLLADQDLNPKKRVATQLVRLEKKILLACLQETVDLISLLPDHSVSPCPALYAPSLK</sequence>
<dbReference type="InterPro" id="IPR046341">
    <property type="entry name" value="SET_dom_sf"/>
</dbReference>
<keyword evidence="3" id="KW-0949">S-adenosyl-L-methionine</keyword>
<evidence type="ECO:0000313" key="6">
    <source>
        <dbReference type="RefSeq" id="XP_056698779.1"/>
    </source>
</evidence>
<dbReference type="PANTHER" id="PTHR13271">
    <property type="entry name" value="UNCHARACTERIZED PUTATIVE METHYLTRANSFERASE"/>
    <property type="match status" value="1"/>
</dbReference>
<keyword evidence="2" id="KW-0808">Transferase</keyword>
<reference evidence="6" key="2">
    <citation type="submission" date="2025-08" db="UniProtKB">
        <authorList>
            <consortium name="RefSeq"/>
        </authorList>
    </citation>
    <scope>IDENTIFICATION</scope>
    <source>
        <tissue evidence="6">Leaf</tissue>
    </source>
</reference>
<evidence type="ECO:0000256" key="3">
    <source>
        <dbReference type="ARBA" id="ARBA00022691"/>
    </source>
</evidence>
<evidence type="ECO:0000313" key="5">
    <source>
        <dbReference type="Proteomes" id="UP000813463"/>
    </source>
</evidence>
<dbReference type="InterPro" id="IPR050600">
    <property type="entry name" value="SETD3_SETD6_MTase"/>
</dbReference>
<dbReference type="InterPro" id="IPR036464">
    <property type="entry name" value="Rubisco_LSMT_subst-bd_sf"/>
</dbReference>
<dbReference type="RefSeq" id="XP_056698779.1">
    <property type="nucleotide sequence ID" value="XM_056842801.1"/>
</dbReference>
<keyword evidence="5" id="KW-1185">Reference proteome</keyword>
<proteinExistence type="predicted"/>
<dbReference type="SUPFAM" id="SSF82199">
    <property type="entry name" value="SET domain"/>
    <property type="match status" value="1"/>
</dbReference>
<dbReference type="Gene3D" id="3.90.1410.10">
    <property type="entry name" value="set domain protein methyltransferase, domain 1"/>
    <property type="match status" value="2"/>
</dbReference>
<feature type="domain" description="Rubisco LSMT substrate-binding" evidence="4">
    <location>
        <begin position="337"/>
        <end position="459"/>
    </location>
</feature>
<protein>
    <submittedName>
        <fullName evidence="6">Uncharacterized protein isoform X2</fullName>
    </submittedName>
</protein>
<dbReference type="PANTHER" id="PTHR13271:SF9">
    <property type="entry name" value="RUBISCO METHYLTRANSFERASE FAMILY PROTEIN"/>
    <property type="match status" value="1"/>
</dbReference>
<dbReference type="Gene3D" id="3.90.1420.10">
    <property type="entry name" value="Rubisco LSMT, substrate-binding domain"/>
    <property type="match status" value="1"/>
</dbReference>
<dbReference type="Pfam" id="PF09273">
    <property type="entry name" value="Rubis-subs-bind"/>
    <property type="match status" value="1"/>
</dbReference>
<evidence type="ECO:0000256" key="1">
    <source>
        <dbReference type="ARBA" id="ARBA00022603"/>
    </source>
</evidence>
<gene>
    <name evidence="6" type="primary">LOC110777419</name>
</gene>
<evidence type="ECO:0000259" key="4">
    <source>
        <dbReference type="Pfam" id="PF09273"/>
    </source>
</evidence>
<evidence type="ECO:0000256" key="2">
    <source>
        <dbReference type="ARBA" id="ARBA00022679"/>
    </source>
</evidence>
<name>A0ABM3RT21_SPIOL</name>
<keyword evidence="1" id="KW-0489">Methyltransferase</keyword>
<dbReference type="SUPFAM" id="SSF81822">
    <property type="entry name" value="RuBisCo LSMT C-terminal, substrate-binding domain"/>
    <property type="match status" value="1"/>
</dbReference>
<dbReference type="InterPro" id="IPR015353">
    <property type="entry name" value="Rubisco_LSMT_subst-bd"/>
</dbReference>
<dbReference type="Proteomes" id="UP000813463">
    <property type="component" value="Chromosome 4"/>
</dbReference>
<accession>A0ABM3RT21</accession>
<dbReference type="GeneID" id="110777419"/>
<organism evidence="5 6">
    <name type="scientific">Spinacia oleracea</name>
    <name type="common">Spinach</name>
    <dbReference type="NCBI Taxonomy" id="3562"/>
    <lineage>
        <taxon>Eukaryota</taxon>
        <taxon>Viridiplantae</taxon>
        <taxon>Streptophyta</taxon>
        <taxon>Embryophyta</taxon>
        <taxon>Tracheophyta</taxon>
        <taxon>Spermatophyta</taxon>
        <taxon>Magnoliopsida</taxon>
        <taxon>eudicotyledons</taxon>
        <taxon>Gunneridae</taxon>
        <taxon>Pentapetalae</taxon>
        <taxon>Caryophyllales</taxon>
        <taxon>Chenopodiaceae</taxon>
        <taxon>Chenopodioideae</taxon>
        <taxon>Anserineae</taxon>
        <taxon>Spinacia</taxon>
    </lineage>
</organism>